<name>A0AAW5WFE7_9ENTR</name>
<feature type="transmembrane region" description="Helical" evidence="1">
    <location>
        <begin position="216"/>
        <end position="237"/>
    </location>
</feature>
<comment type="caution">
    <text evidence="2">The sequence shown here is derived from an EMBL/GenBank/DDBJ whole genome shotgun (WGS) entry which is preliminary data.</text>
</comment>
<feature type="transmembrane region" description="Helical" evidence="1">
    <location>
        <begin position="12"/>
        <end position="39"/>
    </location>
</feature>
<sequence>MSSFSLKRLSGVYEFISIGLKYFIYLFKALWSVIILVVGGGGLFLDDIITSIKSTPHPALVYLIFGFLIMGILLSTWTLIKLFFYDSFARKWRRSDVSEYSSLVSDLSNHMPYKESFGILVDYVKNPLNHHRTELQRQVDHAEKEITERLSFPGYIAGALVGIGLVGTFIGLLGALNDLGKLFAALTGGGDNSDPTAMFTAMLVQLQAPMKSMGTAFVASLYGLLGSLILGAVVLSVGKTATTLLGRVHDTAFDTFDKLSMNYAALQVINEKAPISDSEMVQLVTIKDDLLSKFFNVTQQLSAVTQTMTATAQALNERNHIDKKFTTILSSGTHWIDSWQQINEQLTSLRAEQQRQNTQLLLSNNDILTGINASGEKMALLNTLLIETLETAGNKSNFARNELSLILEGLNACRYSFEDVSSKLRTIVSLSVDRD</sequence>
<keyword evidence="1" id="KW-0812">Transmembrane</keyword>
<feature type="transmembrane region" description="Helical" evidence="1">
    <location>
        <begin position="154"/>
        <end position="176"/>
    </location>
</feature>
<dbReference type="EMBL" id="JANDBG010000031">
    <property type="protein sequence ID" value="MCX9004411.1"/>
    <property type="molecule type" value="Genomic_DNA"/>
</dbReference>
<feature type="transmembrane region" description="Helical" evidence="1">
    <location>
        <begin position="59"/>
        <end position="84"/>
    </location>
</feature>
<keyword evidence="1" id="KW-1133">Transmembrane helix</keyword>
<gene>
    <name evidence="2" type="ORF">NLN86_22560</name>
</gene>
<proteinExistence type="predicted"/>
<dbReference type="Proteomes" id="UP001207430">
    <property type="component" value="Unassembled WGS sequence"/>
</dbReference>
<dbReference type="AlphaFoldDB" id="A0AAW5WFE7"/>
<organism evidence="2 3">
    <name type="scientific">Citrobacter portucalensis</name>
    <dbReference type="NCBI Taxonomy" id="1639133"/>
    <lineage>
        <taxon>Bacteria</taxon>
        <taxon>Pseudomonadati</taxon>
        <taxon>Pseudomonadota</taxon>
        <taxon>Gammaproteobacteria</taxon>
        <taxon>Enterobacterales</taxon>
        <taxon>Enterobacteriaceae</taxon>
        <taxon>Citrobacter</taxon>
        <taxon>Citrobacter freundii complex</taxon>
    </lineage>
</organism>
<reference evidence="2" key="1">
    <citation type="submission" date="2022-07" db="EMBL/GenBank/DDBJ databases">
        <title>Genome Sequence of Citrobacter portucalensis from Edible Snails.</title>
        <authorList>
            <person name="Okafor A.C."/>
            <person name="Ogbo F.C."/>
            <person name="Ruppitsch W."/>
            <person name="Allerberger F."/>
        </authorList>
    </citation>
    <scope>NUCLEOTIDE SEQUENCE</scope>
    <source>
        <strain evidence="2">Igbk 7</strain>
    </source>
</reference>
<evidence type="ECO:0000313" key="2">
    <source>
        <dbReference type="EMBL" id="MCX9004411.1"/>
    </source>
</evidence>
<dbReference type="RefSeq" id="WP_267449615.1">
    <property type="nucleotide sequence ID" value="NZ_JANDBG010000031.1"/>
</dbReference>
<evidence type="ECO:0000313" key="3">
    <source>
        <dbReference type="Proteomes" id="UP001207430"/>
    </source>
</evidence>
<keyword evidence="1" id="KW-0472">Membrane</keyword>
<accession>A0AAW5WFE7</accession>
<evidence type="ECO:0000256" key="1">
    <source>
        <dbReference type="SAM" id="Phobius"/>
    </source>
</evidence>
<protein>
    <submittedName>
        <fullName evidence="2">MotA/TolQ/ExbB proton channel family protein</fullName>
    </submittedName>
</protein>